<dbReference type="AlphaFoldDB" id="A0A1B1AHF0"/>
<name>A0A1B1AHF0_9PROT</name>
<dbReference type="InParanoid" id="A0A1B1AHF0"/>
<gene>
    <name evidence="1" type="ORF">ATE48_08720</name>
</gene>
<dbReference type="RefSeq" id="WP_066770226.1">
    <property type="nucleotide sequence ID" value="NZ_CP013244.1"/>
</dbReference>
<accession>A0A1B1AHF0</accession>
<organism evidence="1 2">
    <name type="scientific">Candidatus Viadribacter manganicus</name>
    <dbReference type="NCBI Taxonomy" id="1759059"/>
    <lineage>
        <taxon>Bacteria</taxon>
        <taxon>Pseudomonadati</taxon>
        <taxon>Pseudomonadota</taxon>
        <taxon>Alphaproteobacteria</taxon>
        <taxon>Hyphomonadales</taxon>
        <taxon>Hyphomonadaceae</taxon>
        <taxon>Candidatus Viadribacter</taxon>
    </lineage>
</organism>
<evidence type="ECO:0000313" key="2">
    <source>
        <dbReference type="Proteomes" id="UP000092498"/>
    </source>
</evidence>
<dbReference type="KEGG" id="cbot:ATE48_08720"/>
<dbReference type="STRING" id="1759059.ATE48_08720"/>
<reference evidence="1 2" key="1">
    <citation type="submission" date="2015-11" db="EMBL/GenBank/DDBJ databases">
        <title>Whole-Genome Sequence of Candidatus Oderbacter manganicum from the National Park Lower Oder Valley, Germany.</title>
        <authorList>
            <person name="Braun B."/>
            <person name="Liere K."/>
            <person name="Szewzyk U."/>
        </authorList>
    </citation>
    <scope>NUCLEOTIDE SEQUENCE [LARGE SCALE GENOMIC DNA]</scope>
    <source>
        <strain evidence="1 2">OTSz_A_272</strain>
    </source>
</reference>
<keyword evidence="2" id="KW-1185">Reference proteome</keyword>
<sequence>MTPPPDAALHLALRALAHHRAARHHDHHSRATEVALAHWARARAISLSRATRSQHPLAQELRQHLRTAVRARRQRDRLLPALAAARAASLHAARAKLCVARLFVDNTRAATLLASLARDLRRLR</sequence>
<dbReference type="EMBL" id="CP013244">
    <property type="protein sequence ID" value="ANP45996.1"/>
    <property type="molecule type" value="Genomic_DNA"/>
</dbReference>
<evidence type="ECO:0000313" key="1">
    <source>
        <dbReference type="EMBL" id="ANP45996.1"/>
    </source>
</evidence>
<protein>
    <submittedName>
        <fullName evidence="1">Uncharacterized protein</fullName>
    </submittedName>
</protein>
<dbReference type="Proteomes" id="UP000092498">
    <property type="component" value="Chromosome"/>
</dbReference>
<proteinExistence type="predicted"/>